<dbReference type="Pfam" id="PF02892">
    <property type="entry name" value="zf-BED"/>
    <property type="match status" value="1"/>
</dbReference>
<keyword evidence="3" id="KW-0862">Zinc</keyword>
<keyword evidence="6" id="KW-1185">Reference proteome</keyword>
<gene>
    <name evidence="5" type="ORF">L596_004422</name>
</gene>
<evidence type="ECO:0000256" key="3">
    <source>
        <dbReference type="ARBA" id="ARBA00022833"/>
    </source>
</evidence>
<dbReference type="Proteomes" id="UP000298663">
    <property type="component" value="Unassembled WGS sequence"/>
</dbReference>
<name>A0A4U8UVV5_STECR</name>
<accession>A0A4U8UVV5</accession>
<evidence type="ECO:0000259" key="4">
    <source>
        <dbReference type="Pfam" id="PF02892"/>
    </source>
</evidence>
<dbReference type="InterPro" id="IPR003656">
    <property type="entry name" value="Znf_BED"/>
</dbReference>
<dbReference type="GO" id="GO:0003677">
    <property type="term" value="F:DNA binding"/>
    <property type="evidence" value="ECO:0007669"/>
    <property type="project" value="InterPro"/>
</dbReference>
<evidence type="ECO:0000256" key="1">
    <source>
        <dbReference type="ARBA" id="ARBA00022723"/>
    </source>
</evidence>
<keyword evidence="2" id="KW-0863">Zinc-finger</keyword>
<evidence type="ECO:0000313" key="6">
    <source>
        <dbReference type="Proteomes" id="UP000298663"/>
    </source>
</evidence>
<sequence>MSDKYFKYFSFTAGGPSNDDVCCQTCKAAVKRKYGNTTRMRNHLTHNSLITHKKSLITYDAVTSDFVYQESVASEVDLFLMDDQVTEDENFNWEPLNPRTASPTNLLDLELVGYLADDRLSAPTPNKDNSCDVMNYSMKKANKFPNISRMARKYLQRWRVLQSPSGSFPD</sequence>
<reference evidence="5 6" key="1">
    <citation type="journal article" date="2015" name="Genome Biol.">
        <title>Comparative genomics of Steinernema reveals deeply conserved gene regulatory networks.</title>
        <authorList>
            <person name="Dillman A.R."/>
            <person name="Macchietto M."/>
            <person name="Porter C.F."/>
            <person name="Rogers A."/>
            <person name="Williams B."/>
            <person name="Antoshechkin I."/>
            <person name="Lee M.M."/>
            <person name="Goodwin Z."/>
            <person name="Lu X."/>
            <person name="Lewis E.E."/>
            <person name="Goodrich-Blair H."/>
            <person name="Stock S.P."/>
            <person name="Adams B.J."/>
            <person name="Sternberg P.W."/>
            <person name="Mortazavi A."/>
        </authorList>
    </citation>
    <scope>NUCLEOTIDE SEQUENCE [LARGE SCALE GENOMIC DNA]</scope>
    <source>
        <strain evidence="5 6">ALL</strain>
    </source>
</reference>
<feature type="domain" description="BED-type" evidence="4">
    <location>
        <begin position="3"/>
        <end position="47"/>
    </location>
</feature>
<dbReference type="EMBL" id="AZBU02000001">
    <property type="protein sequence ID" value="TMS37506.1"/>
    <property type="molecule type" value="Genomic_DNA"/>
</dbReference>
<dbReference type="AlphaFoldDB" id="A0A4U8UVV5"/>
<organism evidence="5 6">
    <name type="scientific">Steinernema carpocapsae</name>
    <name type="common">Entomopathogenic nematode</name>
    <dbReference type="NCBI Taxonomy" id="34508"/>
    <lineage>
        <taxon>Eukaryota</taxon>
        <taxon>Metazoa</taxon>
        <taxon>Ecdysozoa</taxon>
        <taxon>Nematoda</taxon>
        <taxon>Chromadorea</taxon>
        <taxon>Rhabditida</taxon>
        <taxon>Tylenchina</taxon>
        <taxon>Panagrolaimomorpha</taxon>
        <taxon>Strongyloidoidea</taxon>
        <taxon>Steinernematidae</taxon>
        <taxon>Steinernema</taxon>
    </lineage>
</organism>
<proteinExistence type="predicted"/>
<evidence type="ECO:0000256" key="2">
    <source>
        <dbReference type="ARBA" id="ARBA00022771"/>
    </source>
</evidence>
<evidence type="ECO:0000313" key="5">
    <source>
        <dbReference type="EMBL" id="TMS37506.1"/>
    </source>
</evidence>
<comment type="caution">
    <text evidence="5">The sequence shown here is derived from an EMBL/GenBank/DDBJ whole genome shotgun (WGS) entry which is preliminary data.</text>
</comment>
<keyword evidence="1" id="KW-0479">Metal-binding</keyword>
<reference evidence="5 6" key="2">
    <citation type="journal article" date="2019" name="G3 (Bethesda)">
        <title>Hybrid Assembly of the Genome of the Entomopathogenic Nematode Steinernema carpocapsae Identifies the X-Chromosome.</title>
        <authorList>
            <person name="Serra L."/>
            <person name="Macchietto M."/>
            <person name="Macias-Munoz A."/>
            <person name="McGill C.J."/>
            <person name="Rodriguez I.M."/>
            <person name="Rodriguez B."/>
            <person name="Murad R."/>
            <person name="Mortazavi A."/>
        </authorList>
    </citation>
    <scope>NUCLEOTIDE SEQUENCE [LARGE SCALE GENOMIC DNA]</scope>
    <source>
        <strain evidence="5 6">ALL</strain>
    </source>
</reference>
<protein>
    <recommendedName>
        <fullName evidence="4">BED-type domain-containing protein</fullName>
    </recommendedName>
</protein>
<dbReference type="GO" id="GO:0008270">
    <property type="term" value="F:zinc ion binding"/>
    <property type="evidence" value="ECO:0007669"/>
    <property type="project" value="UniProtKB-KW"/>
</dbReference>